<comment type="caution">
    <text evidence="15">Lacks conserved residue(s) required for the propagation of feature annotation.</text>
</comment>
<gene>
    <name evidence="19" type="ORF">jhhlp_002653</name>
</gene>
<dbReference type="GO" id="GO:0005576">
    <property type="term" value="C:extracellular region"/>
    <property type="evidence" value="ECO:0007669"/>
    <property type="project" value="UniProtKB-SubCell"/>
</dbReference>
<feature type="domain" description="CFEM" evidence="18">
    <location>
        <begin position="1"/>
        <end position="109"/>
    </location>
</feature>
<evidence type="ECO:0000256" key="12">
    <source>
        <dbReference type="ARBA" id="ARBA00023157"/>
    </source>
</evidence>
<dbReference type="GO" id="GO:0098552">
    <property type="term" value="C:side of membrane"/>
    <property type="evidence" value="ECO:0007669"/>
    <property type="project" value="UniProtKB-KW"/>
</dbReference>
<keyword evidence="6 15" id="KW-0349">Heme</keyword>
<feature type="signal peptide" evidence="17">
    <location>
        <begin position="1"/>
        <end position="18"/>
    </location>
</feature>
<proteinExistence type="inferred from homology"/>
<keyword evidence="11" id="KW-0472">Membrane</keyword>
<dbReference type="OrthoDB" id="5240219at2759"/>
<keyword evidence="4" id="KW-1003">Cell membrane</keyword>
<keyword evidence="20" id="KW-1185">Reference proteome</keyword>
<evidence type="ECO:0000256" key="6">
    <source>
        <dbReference type="ARBA" id="ARBA00022617"/>
    </source>
</evidence>
<evidence type="ECO:0000259" key="18">
    <source>
        <dbReference type="PROSITE" id="PS52012"/>
    </source>
</evidence>
<evidence type="ECO:0000256" key="1">
    <source>
        <dbReference type="ARBA" id="ARBA00004609"/>
    </source>
</evidence>
<dbReference type="SMART" id="SM00747">
    <property type="entry name" value="CFEM"/>
    <property type="match status" value="1"/>
</dbReference>
<dbReference type="GO" id="GO:0046872">
    <property type="term" value="F:metal ion binding"/>
    <property type="evidence" value="ECO:0007669"/>
    <property type="project" value="UniProtKB-UniRule"/>
</dbReference>
<comment type="subcellular location">
    <subcellularLocation>
        <location evidence="1">Cell membrane</location>
        <topology evidence="1">Lipid-anchor</topology>
        <topology evidence="1">GPI-anchor</topology>
    </subcellularLocation>
    <subcellularLocation>
        <location evidence="2">Secreted</location>
    </subcellularLocation>
</comment>
<evidence type="ECO:0000256" key="16">
    <source>
        <dbReference type="SAM" id="MobiDB-lite"/>
    </source>
</evidence>
<accession>A0A2N3NEN7</accession>
<feature type="binding site" description="axial binding residue" evidence="15">
    <location>
        <position position="46"/>
    </location>
    <ligand>
        <name>heme</name>
        <dbReference type="ChEBI" id="CHEBI:30413"/>
    </ligand>
    <ligandPart>
        <name>Fe</name>
        <dbReference type="ChEBI" id="CHEBI:18248"/>
    </ligandPart>
</feature>
<dbReference type="InterPro" id="IPR051735">
    <property type="entry name" value="CFEM_domain"/>
</dbReference>
<evidence type="ECO:0000256" key="8">
    <source>
        <dbReference type="ARBA" id="ARBA00022723"/>
    </source>
</evidence>
<dbReference type="Proteomes" id="UP000233524">
    <property type="component" value="Unassembled WGS sequence"/>
</dbReference>
<dbReference type="VEuPathDB" id="FungiDB:jhhlp_002653"/>
<dbReference type="AlphaFoldDB" id="A0A2N3NEN7"/>
<evidence type="ECO:0000256" key="11">
    <source>
        <dbReference type="ARBA" id="ARBA00023136"/>
    </source>
</evidence>
<dbReference type="EMBL" id="NLAX01000008">
    <property type="protein sequence ID" value="PKS10895.1"/>
    <property type="molecule type" value="Genomic_DNA"/>
</dbReference>
<comment type="similarity">
    <text evidence="3">Belongs to the RBT5 family.</text>
</comment>
<name>A0A2N3NEN7_9PEZI</name>
<keyword evidence="12 15" id="KW-1015">Disulfide bond</keyword>
<dbReference type="PROSITE" id="PS52012">
    <property type="entry name" value="CFEM"/>
    <property type="match status" value="1"/>
</dbReference>
<evidence type="ECO:0000313" key="19">
    <source>
        <dbReference type="EMBL" id="PKS10895.1"/>
    </source>
</evidence>
<evidence type="ECO:0000256" key="15">
    <source>
        <dbReference type="PROSITE-ProRule" id="PRU01356"/>
    </source>
</evidence>
<dbReference type="PANTHER" id="PTHR37928">
    <property type="entry name" value="CFEM DOMAIN PROTEIN (AFU_ORTHOLOGUE AFUA_6G14090)"/>
    <property type="match status" value="1"/>
</dbReference>
<dbReference type="PANTHER" id="PTHR37928:SF1">
    <property type="entry name" value="CFEM DOMAIN PROTEIN (AFU_ORTHOLOGUE AFUA_6G14090)"/>
    <property type="match status" value="1"/>
</dbReference>
<feature type="compositionally biased region" description="Acidic residues" evidence="16">
    <location>
        <begin position="118"/>
        <end position="156"/>
    </location>
</feature>
<dbReference type="Pfam" id="PF05730">
    <property type="entry name" value="CFEM"/>
    <property type="match status" value="1"/>
</dbReference>
<keyword evidence="8 15" id="KW-0479">Metal-binding</keyword>
<evidence type="ECO:0000256" key="13">
    <source>
        <dbReference type="ARBA" id="ARBA00023180"/>
    </source>
</evidence>
<keyword evidence="7" id="KW-0336">GPI-anchor</keyword>
<dbReference type="InterPro" id="IPR008427">
    <property type="entry name" value="Extracellular_membr_CFEM_dom"/>
</dbReference>
<keyword evidence="10 15" id="KW-0408">Iron</keyword>
<feature type="disulfide bond" evidence="15">
    <location>
        <begin position="51"/>
        <end position="84"/>
    </location>
</feature>
<evidence type="ECO:0000256" key="4">
    <source>
        <dbReference type="ARBA" id="ARBA00022475"/>
    </source>
</evidence>
<organism evidence="19 20">
    <name type="scientific">Lomentospora prolificans</name>
    <dbReference type="NCBI Taxonomy" id="41688"/>
    <lineage>
        <taxon>Eukaryota</taxon>
        <taxon>Fungi</taxon>
        <taxon>Dikarya</taxon>
        <taxon>Ascomycota</taxon>
        <taxon>Pezizomycotina</taxon>
        <taxon>Sordariomycetes</taxon>
        <taxon>Hypocreomycetidae</taxon>
        <taxon>Microascales</taxon>
        <taxon>Microascaceae</taxon>
        <taxon>Lomentospora</taxon>
    </lineage>
</organism>
<feature type="compositionally biased region" description="Low complexity" evidence="16">
    <location>
        <begin position="104"/>
        <end position="117"/>
    </location>
</feature>
<protein>
    <recommendedName>
        <fullName evidence="18">CFEM domain-containing protein</fullName>
    </recommendedName>
</protein>
<evidence type="ECO:0000256" key="17">
    <source>
        <dbReference type="SAM" id="SignalP"/>
    </source>
</evidence>
<evidence type="ECO:0000313" key="20">
    <source>
        <dbReference type="Proteomes" id="UP000233524"/>
    </source>
</evidence>
<dbReference type="STRING" id="41688.A0A2N3NEN7"/>
<evidence type="ECO:0000256" key="14">
    <source>
        <dbReference type="ARBA" id="ARBA00023288"/>
    </source>
</evidence>
<comment type="caution">
    <text evidence="19">The sequence shown here is derived from an EMBL/GenBank/DDBJ whole genome shotgun (WGS) entry which is preliminary data.</text>
</comment>
<evidence type="ECO:0000256" key="7">
    <source>
        <dbReference type="ARBA" id="ARBA00022622"/>
    </source>
</evidence>
<keyword evidence="9 17" id="KW-0732">Signal</keyword>
<feature type="chain" id="PRO_5014658759" description="CFEM domain-containing protein" evidence="17">
    <location>
        <begin position="19"/>
        <end position="162"/>
    </location>
</feature>
<keyword evidence="13" id="KW-0325">Glycoprotein</keyword>
<keyword evidence="5" id="KW-0964">Secreted</keyword>
<dbReference type="InParanoid" id="A0A2N3NEN7"/>
<dbReference type="GO" id="GO:0005886">
    <property type="term" value="C:plasma membrane"/>
    <property type="evidence" value="ECO:0007669"/>
    <property type="project" value="UniProtKB-SubCell"/>
</dbReference>
<keyword evidence="14" id="KW-0449">Lipoprotein</keyword>
<evidence type="ECO:0000256" key="3">
    <source>
        <dbReference type="ARBA" id="ARBA00010031"/>
    </source>
</evidence>
<evidence type="ECO:0000256" key="2">
    <source>
        <dbReference type="ARBA" id="ARBA00004613"/>
    </source>
</evidence>
<sequence length="162" mass="17197">MKSLSILSIAAFIAGVAAQELTECAEACIRDAIAAGREEGCRNSRDLECLCASGAAGDTLRDCGYSQCEEADIDSILGYVVELCEEAGVPITHETGRPEPTPAPTATGEPEAPAEPTDAPEEEAPEEEAPEEEAPVEEEALEEEAPEEETPEEDDNSGFQRR</sequence>
<reference evidence="19 20" key="1">
    <citation type="journal article" date="2017" name="G3 (Bethesda)">
        <title>First Draft Genome Sequence of the Pathogenic Fungus Lomentospora prolificans (Formerly Scedosporium prolificans).</title>
        <authorList>
            <person name="Luo R."/>
            <person name="Zimin A."/>
            <person name="Workman R."/>
            <person name="Fan Y."/>
            <person name="Pertea G."/>
            <person name="Grossman N."/>
            <person name="Wear M.P."/>
            <person name="Jia B."/>
            <person name="Miller H."/>
            <person name="Casadevall A."/>
            <person name="Timp W."/>
            <person name="Zhang S.X."/>
            <person name="Salzberg S.L."/>
        </authorList>
    </citation>
    <scope>NUCLEOTIDE SEQUENCE [LARGE SCALE GENOMIC DNA]</scope>
    <source>
        <strain evidence="19 20">JHH-5317</strain>
    </source>
</reference>
<evidence type="ECO:0000256" key="10">
    <source>
        <dbReference type="ARBA" id="ARBA00023004"/>
    </source>
</evidence>
<evidence type="ECO:0000256" key="5">
    <source>
        <dbReference type="ARBA" id="ARBA00022525"/>
    </source>
</evidence>
<evidence type="ECO:0000256" key="9">
    <source>
        <dbReference type="ARBA" id="ARBA00022729"/>
    </source>
</evidence>
<feature type="region of interest" description="Disordered" evidence="16">
    <location>
        <begin position="89"/>
        <end position="162"/>
    </location>
</feature>